<dbReference type="AlphaFoldDB" id="A0ABC8JRD8"/>
<dbReference type="Proteomes" id="UP001642260">
    <property type="component" value="Unassembled WGS sequence"/>
</dbReference>
<evidence type="ECO:0000313" key="2">
    <source>
        <dbReference type="Proteomes" id="UP001642260"/>
    </source>
</evidence>
<reference evidence="1 2" key="1">
    <citation type="submission" date="2022-03" db="EMBL/GenBank/DDBJ databases">
        <authorList>
            <person name="Macdonald S."/>
            <person name="Ahmed S."/>
            <person name="Newling K."/>
        </authorList>
    </citation>
    <scope>NUCLEOTIDE SEQUENCE [LARGE SCALE GENOMIC DNA]</scope>
</reference>
<accession>A0ABC8JRD8</accession>
<dbReference type="EMBL" id="CAKOAT010136821">
    <property type="protein sequence ID" value="CAH8337562.1"/>
    <property type="molecule type" value="Genomic_DNA"/>
</dbReference>
<name>A0ABC8JRD8_ERUVS</name>
<sequence length="159" mass="18162">MLDREKVINIPESKTHIHSFRFVAMEEGCSDITEDAHRWEGEETGKKNQILLLSLAEVVSDPFPILNAGAPFPILKVKALTLDINISEEFAGNYLKSQGFNVSKCWRSKDGASWNKCCEELKAEQVSSLVELVLKNTEKLTRWSYCWMNVTLILKLKTW</sequence>
<protein>
    <submittedName>
        <fullName evidence="1">Uncharacterized protein</fullName>
    </submittedName>
</protein>
<proteinExistence type="predicted"/>
<gene>
    <name evidence="1" type="ORF">ERUC_LOCUS14579</name>
</gene>
<organism evidence="1 2">
    <name type="scientific">Eruca vesicaria subsp. sativa</name>
    <name type="common">Garden rocket</name>
    <name type="synonym">Eruca sativa</name>
    <dbReference type="NCBI Taxonomy" id="29727"/>
    <lineage>
        <taxon>Eukaryota</taxon>
        <taxon>Viridiplantae</taxon>
        <taxon>Streptophyta</taxon>
        <taxon>Embryophyta</taxon>
        <taxon>Tracheophyta</taxon>
        <taxon>Spermatophyta</taxon>
        <taxon>Magnoliopsida</taxon>
        <taxon>eudicotyledons</taxon>
        <taxon>Gunneridae</taxon>
        <taxon>Pentapetalae</taxon>
        <taxon>rosids</taxon>
        <taxon>malvids</taxon>
        <taxon>Brassicales</taxon>
        <taxon>Brassicaceae</taxon>
        <taxon>Brassiceae</taxon>
        <taxon>Eruca</taxon>
    </lineage>
</organism>
<comment type="caution">
    <text evidence="1">The sequence shown here is derived from an EMBL/GenBank/DDBJ whole genome shotgun (WGS) entry which is preliminary data.</text>
</comment>
<evidence type="ECO:0000313" key="1">
    <source>
        <dbReference type="EMBL" id="CAH8337562.1"/>
    </source>
</evidence>
<keyword evidence="2" id="KW-1185">Reference proteome</keyword>